<proteinExistence type="predicted"/>
<gene>
    <name evidence="1" type="ORF">OXU80_27105</name>
</gene>
<name>A0ACD4NNJ5_9HYPH</name>
<sequence>MIDKPILRLKTPELVAAEHDRIIPIASYQALLPCRNFEVGYKVAVLSSLSPTLEFFLRLVKAVPGISLVEAASFFGYSEEEIAYVVGEAATPGYVEVEGGKAFMTNAGEALFTISNNEPLVSQVRAMRRTIGFDLYSVSPERKVPLKPFEQMLPELPLIDGQSLGREGSLVPGRFKLLFREIADHADRDQMEKSDLYSIDDVDAGERFACVVPIVAAVRASAPSRIESVDLSGWRPQFQLQDRQQVETSAFRFVSQIERTKMSMDADAAYDMLLEAAPQFLQDYRTRDGLSVRRYWGDALRRVGEPRKDRPTIPMVGALDLRENVLRILRIFDFGLDRSEGSPAGVVFVAPQLPHWATSAAYPGLVQSMSERSRGDREETPTGFASACIHAGEPEKHVEKMFRRSSMAAGVQVFPRSVEVMLVPKVMVALLVHVPIGVPSGFPVPLGLASFDREVVDFIEGKIVERVDLDGLLRGSALQ</sequence>
<evidence type="ECO:0000313" key="1">
    <source>
        <dbReference type="EMBL" id="WAJ28434.1"/>
    </source>
</evidence>
<accession>A0ACD4NNJ5</accession>
<reference evidence="1" key="1">
    <citation type="submission" date="2022-11" db="EMBL/GenBank/DDBJ databases">
        <title>beta-Carotene-producing bacterium, Jeongeuplla avenae sp. nov., alleviates the salt stress of Arabidopsis seedlings.</title>
        <authorList>
            <person name="Jiang L."/>
            <person name="Lee J."/>
        </authorList>
    </citation>
    <scope>NUCLEOTIDE SEQUENCE</scope>
    <source>
        <strain evidence="1">DY_R2A_6</strain>
    </source>
</reference>
<evidence type="ECO:0000313" key="2">
    <source>
        <dbReference type="Proteomes" id="UP001163223"/>
    </source>
</evidence>
<organism evidence="1 2">
    <name type="scientific">Antarcticirhabdus aurantiaca</name>
    <dbReference type="NCBI Taxonomy" id="2606717"/>
    <lineage>
        <taxon>Bacteria</taxon>
        <taxon>Pseudomonadati</taxon>
        <taxon>Pseudomonadota</taxon>
        <taxon>Alphaproteobacteria</taxon>
        <taxon>Hyphomicrobiales</taxon>
        <taxon>Aurantimonadaceae</taxon>
        <taxon>Antarcticirhabdus</taxon>
    </lineage>
</organism>
<dbReference type="Proteomes" id="UP001163223">
    <property type="component" value="Chromosome"/>
</dbReference>
<keyword evidence="2" id="KW-1185">Reference proteome</keyword>
<dbReference type="EMBL" id="CP113520">
    <property type="protein sequence ID" value="WAJ28434.1"/>
    <property type="molecule type" value="Genomic_DNA"/>
</dbReference>
<protein>
    <submittedName>
        <fullName evidence="1">Uncharacterized protein</fullName>
    </submittedName>
</protein>